<dbReference type="RefSeq" id="WP_312862390.1">
    <property type="nucleotide sequence ID" value="NZ_BAABKT010000005.1"/>
</dbReference>
<dbReference type="InterPro" id="IPR005561">
    <property type="entry name" value="ANTAR"/>
</dbReference>
<dbReference type="InterPro" id="IPR029016">
    <property type="entry name" value="GAF-like_dom_sf"/>
</dbReference>
<organism evidence="3 4">
    <name type="scientific">Streptomonospora salina</name>
    <dbReference type="NCBI Taxonomy" id="104205"/>
    <lineage>
        <taxon>Bacteria</taxon>
        <taxon>Bacillati</taxon>
        <taxon>Actinomycetota</taxon>
        <taxon>Actinomycetes</taxon>
        <taxon>Streptosporangiales</taxon>
        <taxon>Nocardiopsidaceae</taxon>
        <taxon>Streptomonospora</taxon>
    </lineage>
</organism>
<evidence type="ECO:0000259" key="2">
    <source>
        <dbReference type="SMART" id="SM01012"/>
    </source>
</evidence>
<gene>
    <name evidence="3" type="ORF">HNR25_001341</name>
</gene>
<evidence type="ECO:0000313" key="3">
    <source>
        <dbReference type="EMBL" id="MBB5997590.1"/>
    </source>
</evidence>
<feature type="compositionally biased region" description="Low complexity" evidence="1">
    <location>
        <begin position="1"/>
        <end position="20"/>
    </location>
</feature>
<protein>
    <recommendedName>
        <fullName evidence="2">ANTAR domain-containing protein</fullName>
    </recommendedName>
</protein>
<evidence type="ECO:0000256" key="1">
    <source>
        <dbReference type="SAM" id="MobiDB-lite"/>
    </source>
</evidence>
<dbReference type="EMBL" id="JACHLY010000001">
    <property type="protein sequence ID" value="MBB5997590.1"/>
    <property type="molecule type" value="Genomic_DNA"/>
</dbReference>
<accession>A0A841EAQ2</accession>
<reference evidence="3 4" key="1">
    <citation type="submission" date="2020-08" db="EMBL/GenBank/DDBJ databases">
        <title>Sequencing the genomes of 1000 actinobacteria strains.</title>
        <authorList>
            <person name="Klenk H.-P."/>
        </authorList>
    </citation>
    <scope>NUCLEOTIDE SEQUENCE [LARGE SCALE GENOMIC DNA]</scope>
    <source>
        <strain evidence="3 4">DSM 44593</strain>
    </source>
</reference>
<comment type="caution">
    <text evidence="3">The sequence shown here is derived from an EMBL/GenBank/DDBJ whole genome shotgun (WGS) entry which is preliminary data.</text>
</comment>
<dbReference type="SMART" id="SM01012">
    <property type="entry name" value="ANTAR"/>
    <property type="match status" value="1"/>
</dbReference>
<keyword evidence="4" id="KW-1185">Reference proteome</keyword>
<dbReference type="Gene3D" id="3.30.450.40">
    <property type="match status" value="1"/>
</dbReference>
<proteinExistence type="predicted"/>
<feature type="region of interest" description="Disordered" evidence="1">
    <location>
        <begin position="1"/>
        <end position="23"/>
    </location>
</feature>
<evidence type="ECO:0000313" key="4">
    <source>
        <dbReference type="Proteomes" id="UP000578077"/>
    </source>
</evidence>
<dbReference type="Pfam" id="PF01590">
    <property type="entry name" value="GAF"/>
    <property type="match status" value="1"/>
</dbReference>
<dbReference type="Proteomes" id="UP000578077">
    <property type="component" value="Unassembled WGS sequence"/>
</dbReference>
<dbReference type="AlphaFoldDB" id="A0A841EAQ2"/>
<feature type="domain" description="ANTAR" evidence="2">
    <location>
        <begin position="190"/>
        <end position="244"/>
    </location>
</feature>
<name>A0A841EAQ2_9ACTN</name>
<dbReference type="InterPro" id="IPR003018">
    <property type="entry name" value="GAF"/>
</dbReference>
<dbReference type="GO" id="GO:0003723">
    <property type="term" value="F:RNA binding"/>
    <property type="evidence" value="ECO:0007669"/>
    <property type="project" value="InterPro"/>
</dbReference>
<sequence>MADASRSPPGGRSVSGTGVPAESLSRVRTDVDAALRDDASGVEAVAVVVRACVELLGIDGASISVVASARSRQMLYASDDVSTWIESLQFGLGEGPCYEAFESRVPVLAPDLAASAAASWPVFAAEIAERQVGALFALPVLSGAISLGSLDLYRVQPGWLASVQLATALHLVDIVALVLGRMSADPDTIENAGLPLSRDREQVHQATGMVLAALDVSAASALDRLRAYAFARARGLESVAADIVARRLAPTELDS</sequence>
<dbReference type="SUPFAM" id="SSF55781">
    <property type="entry name" value="GAF domain-like"/>
    <property type="match status" value="1"/>
</dbReference>